<dbReference type="PANTHER" id="PTHR13068">
    <property type="entry name" value="CGI-12 PROTEIN-RELATED"/>
    <property type="match status" value="1"/>
</dbReference>
<keyword evidence="2" id="KW-0804">Transcription</keyword>
<reference evidence="5 6" key="1">
    <citation type="submission" date="2017-08" db="EMBL/GenBank/DDBJ databases">
        <title>Acidophilic green algal genome provides insights into adaptation to an acidic environment.</title>
        <authorList>
            <person name="Hirooka S."/>
            <person name="Hirose Y."/>
            <person name="Kanesaki Y."/>
            <person name="Higuchi S."/>
            <person name="Fujiwara T."/>
            <person name="Onuma R."/>
            <person name="Era A."/>
            <person name="Ohbayashi R."/>
            <person name="Uzuka A."/>
            <person name="Nozaki H."/>
            <person name="Yoshikawa H."/>
            <person name="Miyagishima S.Y."/>
        </authorList>
    </citation>
    <scope>NUCLEOTIDE SEQUENCE [LARGE SCALE GENOMIC DNA]</scope>
    <source>
        <strain evidence="5 6">NIES-2499</strain>
    </source>
</reference>
<evidence type="ECO:0000256" key="4">
    <source>
        <dbReference type="SAM" id="MobiDB-lite"/>
    </source>
</evidence>
<comment type="caution">
    <text evidence="5">The sequence shown here is derived from an EMBL/GenBank/DDBJ whole genome shotgun (WGS) entry which is preliminary data.</text>
</comment>
<dbReference type="SMART" id="SM00733">
    <property type="entry name" value="Mterf"/>
    <property type="match status" value="5"/>
</dbReference>
<dbReference type="STRING" id="1157962.A0A250WSE6"/>
<dbReference type="AlphaFoldDB" id="A0A250WSE6"/>
<dbReference type="Pfam" id="PF02536">
    <property type="entry name" value="mTERF"/>
    <property type="match status" value="1"/>
</dbReference>
<keyword evidence="2" id="KW-0805">Transcription regulation</keyword>
<dbReference type="InterPro" id="IPR003690">
    <property type="entry name" value="MTERF"/>
</dbReference>
<dbReference type="OrthoDB" id="542725at2759"/>
<keyword evidence="2" id="KW-0806">Transcription termination</keyword>
<evidence type="ECO:0000256" key="1">
    <source>
        <dbReference type="ARBA" id="ARBA00007692"/>
    </source>
</evidence>
<gene>
    <name evidence="5" type="ORF">CEUSTIGMA_g1153.t1</name>
</gene>
<dbReference type="Proteomes" id="UP000232323">
    <property type="component" value="Unassembled WGS sequence"/>
</dbReference>
<evidence type="ECO:0000313" key="6">
    <source>
        <dbReference type="Proteomes" id="UP000232323"/>
    </source>
</evidence>
<dbReference type="InterPro" id="IPR038538">
    <property type="entry name" value="MTERF_sf"/>
</dbReference>
<name>A0A250WSE6_9CHLO</name>
<dbReference type="EMBL" id="BEGY01000004">
    <property type="protein sequence ID" value="GAX73701.1"/>
    <property type="molecule type" value="Genomic_DNA"/>
</dbReference>
<sequence length="853" mass="94115">MGEPAVLSSMDLDNLRPGSPFYSSAVGDAEAARLASYLGLTPQKVLNNVRTNPAILTSAPIDQLSQSISAVASALHLELEKTLQLCSKRPSLLQQPLSLIVQHRDSLAVALSLDDVQASRALCKQPSLFSLNPMEVSSQVARMASAMGVSKGEIGSMLGRTVDYRSLKILLEIPSNMLMQRLISLQVALDSRLGSGRGPNAGPLALRCPQLLVNEDGEQAIVSTLDRVLELIDQLSEERRIIVLKSCPEMLTLTPQQLSLQFRDMLTALRMSQSQLVGVLSHEPRLFKLPPYLLQSRFLALQNLLFIPTSQASSMILRQPQLLAYASETLQARLVSLKNSMRISLDMALVIIARHPNLLCFKPSNLEAKVQHLSTVIGLPPARTVDIILRCPVLLTLSPERLLDSYNSLQSLLLPFPVDANLDDFPRLPSSSISAQTASTNRTQHSIGSAVQPLALAGLTMEEEGSDPNLDPQLTGEVTPGSGRRATSSERNGLGSGERQQGSSSSQQKRTRSRLTDAVQRKPQLLLLAPSKLAEQVSDLSMLLALPKTQVVDMALRKPELLITADLKLWQTNLDTLTTQLGLSVSSARSLIQHWPALGLTDAQKLMRSCSRLRTAMSANPAWLAGLDTAPAPNLRQCLYYGTWELHHVAFLAAHAELAERYPPWHHSVASRKLFCKAHPGFIKWLWRQGRQRKKDLEAKNRLNQRTSFILTSVLGLSPETAASVLRLYPNLMVSKHQERLQANCAALHEVLSSYTPWLLALDSAPPSQIRKCLYYGPKELMHLRFLADSHLQDSCSPCHPILMDRPSFASEYAGFGRWMRQQLKAESNDELWAFGFEEVVEAAEAIEPDLNE</sequence>
<organism evidence="5 6">
    <name type="scientific">Chlamydomonas eustigma</name>
    <dbReference type="NCBI Taxonomy" id="1157962"/>
    <lineage>
        <taxon>Eukaryota</taxon>
        <taxon>Viridiplantae</taxon>
        <taxon>Chlorophyta</taxon>
        <taxon>core chlorophytes</taxon>
        <taxon>Chlorophyceae</taxon>
        <taxon>CS clade</taxon>
        <taxon>Chlamydomonadales</taxon>
        <taxon>Chlamydomonadaceae</taxon>
        <taxon>Chlamydomonas</taxon>
    </lineage>
</organism>
<evidence type="ECO:0000313" key="5">
    <source>
        <dbReference type="EMBL" id="GAX73701.1"/>
    </source>
</evidence>
<evidence type="ECO:0000256" key="2">
    <source>
        <dbReference type="ARBA" id="ARBA00022472"/>
    </source>
</evidence>
<dbReference type="GO" id="GO:0006353">
    <property type="term" value="P:DNA-templated transcription termination"/>
    <property type="evidence" value="ECO:0007669"/>
    <property type="project" value="UniProtKB-KW"/>
</dbReference>
<keyword evidence="3" id="KW-0809">Transit peptide</keyword>
<accession>A0A250WSE6</accession>
<feature type="region of interest" description="Disordered" evidence="4">
    <location>
        <begin position="463"/>
        <end position="517"/>
    </location>
</feature>
<comment type="similarity">
    <text evidence="1">Belongs to the mTERF family.</text>
</comment>
<dbReference type="Gene3D" id="1.25.70.10">
    <property type="entry name" value="Transcription termination factor 3, mitochondrial"/>
    <property type="match status" value="3"/>
</dbReference>
<proteinExistence type="inferred from homology"/>
<evidence type="ECO:0000256" key="3">
    <source>
        <dbReference type="ARBA" id="ARBA00022946"/>
    </source>
</evidence>
<protein>
    <submittedName>
        <fullName evidence="5">Uncharacterized protein</fullName>
    </submittedName>
</protein>
<dbReference type="GO" id="GO:0003676">
    <property type="term" value="F:nucleic acid binding"/>
    <property type="evidence" value="ECO:0007669"/>
    <property type="project" value="InterPro"/>
</dbReference>
<keyword evidence="6" id="KW-1185">Reference proteome</keyword>
<feature type="compositionally biased region" description="Low complexity" evidence="4">
    <location>
        <begin position="497"/>
        <end position="508"/>
    </location>
</feature>